<dbReference type="InterPro" id="IPR011032">
    <property type="entry name" value="GroES-like_sf"/>
</dbReference>
<dbReference type="Gene3D" id="3.40.50.720">
    <property type="entry name" value="NAD(P)-binding Rossmann-like Domain"/>
    <property type="match status" value="1"/>
</dbReference>
<evidence type="ECO:0000313" key="4">
    <source>
        <dbReference type="EMBL" id="GGY97848.1"/>
    </source>
</evidence>
<dbReference type="Pfam" id="PF08240">
    <property type="entry name" value="ADH_N"/>
    <property type="match status" value="1"/>
</dbReference>
<evidence type="ECO:0000256" key="1">
    <source>
        <dbReference type="ARBA" id="ARBA00023002"/>
    </source>
</evidence>
<dbReference type="EMBL" id="BMZA01000002">
    <property type="protein sequence ID" value="GGY97848.1"/>
    <property type="molecule type" value="Genomic_DNA"/>
</dbReference>
<evidence type="ECO:0000313" key="5">
    <source>
        <dbReference type="Proteomes" id="UP000648075"/>
    </source>
</evidence>
<dbReference type="InterPro" id="IPR013154">
    <property type="entry name" value="ADH-like_N"/>
</dbReference>
<keyword evidence="5" id="KW-1185">Reference proteome</keyword>
<dbReference type="RefSeq" id="WP_189620124.1">
    <property type="nucleotide sequence ID" value="NZ_BMZA01000002.1"/>
</dbReference>
<dbReference type="InterPro" id="IPR013149">
    <property type="entry name" value="ADH-like_C"/>
</dbReference>
<dbReference type="SUPFAM" id="SSF51735">
    <property type="entry name" value="NAD(P)-binding Rossmann-fold domains"/>
    <property type="match status" value="1"/>
</dbReference>
<dbReference type="GO" id="GO:0016491">
    <property type="term" value="F:oxidoreductase activity"/>
    <property type="evidence" value="ECO:0007669"/>
    <property type="project" value="UniProtKB-KW"/>
</dbReference>
<feature type="domain" description="Alcohol dehydrogenase-like C-terminal" evidence="2">
    <location>
        <begin position="170"/>
        <end position="312"/>
    </location>
</feature>
<evidence type="ECO:0000259" key="2">
    <source>
        <dbReference type="Pfam" id="PF00107"/>
    </source>
</evidence>
<dbReference type="InterPro" id="IPR036291">
    <property type="entry name" value="NAD(P)-bd_dom_sf"/>
</dbReference>
<accession>A0A918PCF8</accession>
<proteinExistence type="predicted"/>
<organism evidence="4 5">
    <name type="scientific">Novosphingobium colocasiae</name>
    <dbReference type="NCBI Taxonomy" id="1256513"/>
    <lineage>
        <taxon>Bacteria</taxon>
        <taxon>Pseudomonadati</taxon>
        <taxon>Pseudomonadota</taxon>
        <taxon>Alphaproteobacteria</taxon>
        <taxon>Sphingomonadales</taxon>
        <taxon>Sphingomonadaceae</taxon>
        <taxon>Novosphingobium</taxon>
    </lineage>
</organism>
<dbReference type="PANTHER" id="PTHR43189">
    <property type="entry name" value="ZINC-TYPE ALCOHOL DEHYDROGENASE-LIKE PROTEIN C1198.01-RELATED"/>
    <property type="match status" value="1"/>
</dbReference>
<dbReference type="Gene3D" id="3.90.180.10">
    <property type="entry name" value="Medium-chain alcohol dehydrogenases, catalytic domain"/>
    <property type="match status" value="1"/>
</dbReference>
<dbReference type="SUPFAM" id="SSF50129">
    <property type="entry name" value="GroES-like"/>
    <property type="match status" value="1"/>
</dbReference>
<dbReference type="Proteomes" id="UP000648075">
    <property type="component" value="Unassembled WGS sequence"/>
</dbReference>
<protein>
    <submittedName>
        <fullName evidence="4">Alcohol dehydrogenase</fullName>
    </submittedName>
</protein>
<evidence type="ECO:0000259" key="3">
    <source>
        <dbReference type="Pfam" id="PF08240"/>
    </source>
</evidence>
<reference evidence="4" key="1">
    <citation type="journal article" date="2014" name="Int. J. Syst. Evol. Microbiol.">
        <title>Complete genome sequence of Corynebacterium casei LMG S-19264T (=DSM 44701T), isolated from a smear-ripened cheese.</title>
        <authorList>
            <consortium name="US DOE Joint Genome Institute (JGI-PGF)"/>
            <person name="Walter F."/>
            <person name="Albersmeier A."/>
            <person name="Kalinowski J."/>
            <person name="Ruckert C."/>
        </authorList>
    </citation>
    <scope>NUCLEOTIDE SEQUENCE</scope>
    <source>
        <strain evidence="4">KCTC 32255</strain>
    </source>
</reference>
<gene>
    <name evidence="4" type="ORF">GCM10011614_11200</name>
</gene>
<keyword evidence="1" id="KW-0560">Oxidoreductase</keyword>
<dbReference type="Pfam" id="PF00107">
    <property type="entry name" value="ADH_zinc_N"/>
    <property type="match status" value="1"/>
</dbReference>
<comment type="caution">
    <text evidence="4">The sequence shown here is derived from an EMBL/GenBank/DDBJ whole genome shotgun (WGS) entry which is preliminary data.</text>
</comment>
<dbReference type="AlphaFoldDB" id="A0A918PCF8"/>
<reference evidence="4" key="2">
    <citation type="submission" date="2020-09" db="EMBL/GenBank/DDBJ databases">
        <authorList>
            <person name="Sun Q."/>
            <person name="Kim S."/>
        </authorList>
    </citation>
    <scope>NUCLEOTIDE SEQUENCE</scope>
    <source>
        <strain evidence="4">KCTC 32255</strain>
    </source>
</reference>
<sequence>MKAAVLSAGRVTVQDVAEPSPRPGEVVVKPLACGICGSDLHAKDHAPHLCDLLDRAGFRGFMNPDRPVIMGHEFCAEVLETGQGLRAGARVVSPPFLYGPDGIVLLGYSNSYPGAFAERMLLSAAACMTVPDEVSTDMAALTEPLAVAVHAVAEAGADADSAFCVFGCGPVGLFVIARLKALGLGPVVAIEPDAARAAMAERMGADAVMVPGDPSLPEWWLDQGLPQGLSDAMAIDPATRKRSRAVLFDCVGKPGMLMALAQAAPVGATIVVVGNCMETDGIEPAFLLQKSLTLRFVFAYADAEFREAFRMICADPGRLAPMITTRVSLAGINDAFSALTGGGGAVKALVYPT</sequence>
<dbReference type="PANTHER" id="PTHR43189:SF1">
    <property type="entry name" value="ZINC-TYPE ALCOHOL DEHYDROGENASE-LIKE PROTEIN C1198.01"/>
    <property type="match status" value="1"/>
</dbReference>
<name>A0A918PCF8_9SPHN</name>
<feature type="domain" description="Alcohol dehydrogenase-like N-terminal" evidence="3">
    <location>
        <begin position="23"/>
        <end position="132"/>
    </location>
</feature>